<dbReference type="Proteomes" id="UP000887580">
    <property type="component" value="Unplaced"/>
</dbReference>
<sequence length="112" mass="13319">MGKQFESEHKRLQMNERSILMMLADRNAKDDENVIRLLHDYIDNGYLHFFFRKYDSNLRQMIQHSGGLTLKEIKCYGLQLLQGVMFLNDNQILHCDLKEDNVMISGQTFKDY</sequence>
<organism evidence="1 2">
    <name type="scientific">Panagrolaimus sp. PS1159</name>
    <dbReference type="NCBI Taxonomy" id="55785"/>
    <lineage>
        <taxon>Eukaryota</taxon>
        <taxon>Metazoa</taxon>
        <taxon>Ecdysozoa</taxon>
        <taxon>Nematoda</taxon>
        <taxon>Chromadorea</taxon>
        <taxon>Rhabditida</taxon>
        <taxon>Tylenchina</taxon>
        <taxon>Panagrolaimomorpha</taxon>
        <taxon>Panagrolaimoidea</taxon>
        <taxon>Panagrolaimidae</taxon>
        <taxon>Panagrolaimus</taxon>
    </lineage>
</organism>
<accession>A0AC35FDG4</accession>
<reference evidence="2" key="1">
    <citation type="submission" date="2022-11" db="UniProtKB">
        <authorList>
            <consortium name="WormBaseParasite"/>
        </authorList>
    </citation>
    <scope>IDENTIFICATION</scope>
</reference>
<evidence type="ECO:0000313" key="1">
    <source>
        <dbReference type="Proteomes" id="UP000887580"/>
    </source>
</evidence>
<name>A0AC35FDG4_9BILA</name>
<protein>
    <submittedName>
        <fullName evidence="2">Protein kinase domain-containing protein</fullName>
    </submittedName>
</protein>
<dbReference type="WBParaSite" id="PS1159_v2.g16378.t1">
    <property type="protein sequence ID" value="PS1159_v2.g16378.t1"/>
    <property type="gene ID" value="PS1159_v2.g16378"/>
</dbReference>
<evidence type="ECO:0000313" key="2">
    <source>
        <dbReference type="WBParaSite" id="PS1159_v2.g16378.t1"/>
    </source>
</evidence>
<proteinExistence type="predicted"/>